<dbReference type="EMBL" id="CAEKKB010000007">
    <property type="protein sequence ID" value="CAB4316513.1"/>
    <property type="molecule type" value="Genomic_DNA"/>
</dbReference>
<keyword evidence="3" id="KW-1185">Reference proteome</keyword>
<accession>A0A6J5XWA2</accession>
<evidence type="ECO:0000256" key="1">
    <source>
        <dbReference type="SAM" id="MobiDB-lite"/>
    </source>
</evidence>
<reference evidence="3" key="1">
    <citation type="journal article" date="2020" name="Genome Biol.">
        <title>Gamete binning: chromosome-level and haplotype-resolved genome assembly enabled by high-throughput single-cell sequencing of gamete genomes.</title>
        <authorList>
            <person name="Campoy J.A."/>
            <person name="Sun H."/>
            <person name="Goel M."/>
            <person name="Jiao W.-B."/>
            <person name="Folz-Donahue K."/>
            <person name="Wang N."/>
            <person name="Rubio M."/>
            <person name="Liu C."/>
            <person name="Kukat C."/>
            <person name="Ruiz D."/>
            <person name="Huettel B."/>
            <person name="Schneeberger K."/>
        </authorList>
    </citation>
    <scope>NUCLEOTIDE SEQUENCE [LARGE SCALE GENOMIC DNA]</scope>
    <source>
        <strain evidence="3">cv. Rojo Pasion</strain>
    </source>
</reference>
<gene>
    <name evidence="2" type="ORF">ORAREDHAP_LOCUS42214</name>
</gene>
<organism evidence="2 3">
    <name type="scientific">Prunus armeniaca</name>
    <name type="common">Apricot</name>
    <name type="synonym">Armeniaca vulgaris</name>
    <dbReference type="NCBI Taxonomy" id="36596"/>
    <lineage>
        <taxon>Eukaryota</taxon>
        <taxon>Viridiplantae</taxon>
        <taxon>Streptophyta</taxon>
        <taxon>Embryophyta</taxon>
        <taxon>Tracheophyta</taxon>
        <taxon>Spermatophyta</taxon>
        <taxon>Magnoliopsida</taxon>
        <taxon>eudicotyledons</taxon>
        <taxon>Gunneridae</taxon>
        <taxon>Pentapetalae</taxon>
        <taxon>rosids</taxon>
        <taxon>fabids</taxon>
        <taxon>Rosales</taxon>
        <taxon>Rosaceae</taxon>
        <taxon>Amygdaloideae</taxon>
        <taxon>Amygdaleae</taxon>
        <taxon>Prunus</taxon>
    </lineage>
</organism>
<name>A0A6J5XWA2_PRUAR</name>
<proteinExistence type="predicted"/>
<dbReference type="Proteomes" id="UP000507245">
    <property type="component" value="Unassembled WGS sequence"/>
</dbReference>
<sequence>MAMGDKIEGHSTTSRNHPKPYTIFRGTEGMGTGTLRQTSKHEEKSEGRANNSRSGAEHGGATSTVLAGGDWRVPVGGAIVRAHPPGQGGEDGGAHRPSSLRGMLAAWRAGMTLARGGHTLDKRSCSLVWAN</sequence>
<dbReference type="AlphaFoldDB" id="A0A6J5XWA2"/>
<evidence type="ECO:0000313" key="3">
    <source>
        <dbReference type="Proteomes" id="UP000507245"/>
    </source>
</evidence>
<feature type="region of interest" description="Disordered" evidence="1">
    <location>
        <begin position="1"/>
        <end position="100"/>
    </location>
</feature>
<evidence type="ECO:0000313" key="2">
    <source>
        <dbReference type="EMBL" id="CAB4316513.1"/>
    </source>
</evidence>
<protein>
    <submittedName>
        <fullName evidence="2">Uncharacterized protein</fullName>
    </submittedName>
</protein>